<organism evidence="3 4">
    <name type="scientific">Sphingobium rhizovicinum</name>
    <dbReference type="NCBI Taxonomy" id="432308"/>
    <lineage>
        <taxon>Bacteria</taxon>
        <taxon>Pseudomonadati</taxon>
        <taxon>Pseudomonadota</taxon>
        <taxon>Alphaproteobacteria</taxon>
        <taxon>Sphingomonadales</taxon>
        <taxon>Sphingomonadaceae</taxon>
        <taxon>Sphingobium</taxon>
    </lineage>
</organism>
<proteinExistence type="predicted"/>
<reference evidence="4" key="1">
    <citation type="journal article" date="2019" name="Int. J. Syst. Evol. Microbiol.">
        <title>The Global Catalogue of Microorganisms (GCM) 10K type strain sequencing project: providing services to taxonomists for standard genome sequencing and annotation.</title>
        <authorList>
            <consortium name="The Broad Institute Genomics Platform"/>
            <consortium name="The Broad Institute Genome Sequencing Center for Infectious Disease"/>
            <person name="Wu L."/>
            <person name="Ma J."/>
        </authorList>
    </citation>
    <scope>NUCLEOTIDE SEQUENCE [LARGE SCALE GENOMIC DNA]</scope>
    <source>
        <strain evidence="4">CCM 7491</strain>
    </source>
</reference>
<keyword evidence="4" id="KW-1185">Reference proteome</keyword>
<evidence type="ECO:0000256" key="2">
    <source>
        <dbReference type="SAM" id="SignalP"/>
    </source>
</evidence>
<dbReference type="RefSeq" id="WP_380792723.1">
    <property type="nucleotide sequence ID" value="NZ_JBHRVU010000004.1"/>
</dbReference>
<protein>
    <submittedName>
        <fullName evidence="3">Uncharacterized protein</fullName>
    </submittedName>
</protein>
<evidence type="ECO:0000313" key="4">
    <source>
        <dbReference type="Proteomes" id="UP001595681"/>
    </source>
</evidence>
<feature type="chain" id="PRO_5047381196" evidence="2">
    <location>
        <begin position="22"/>
        <end position="285"/>
    </location>
</feature>
<name>A0ABV7NB85_9SPHN</name>
<feature type="signal peptide" evidence="2">
    <location>
        <begin position="1"/>
        <end position="21"/>
    </location>
</feature>
<evidence type="ECO:0000313" key="3">
    <source>
        <dbReference type="EMBL" id="MFC3439993.1"/>
    </source>
</evidence>
<dbReference type="EMBL" id="JBHRVU010000004">
    <property type="protein sequence ID" value="MFC3439993.1"/>
    <property type="molecule type" value="Genomic_DNA"/>
</dbReference>
<feature type="region of interest" description="Disordered" evidence="1">
    <location>
        <begin position="88"/>
        <end position="139"/>
    </location>
</feature>
<dbReference type="Proteomes" id="UP001595681">
    <property type="component" value="Unassembled WGS sequence"/>
</dbReference>
<comment type="caution">
    <text evidence="3">The sequence shown here is derived from an EMBL/GenBank/DDBJ whole genome shotgun (WGS) entry which is preliminary data.</text>
</comment>
<feature type="compositionally biased region" description="Basic and acidic residues" evidence="1">
    <location>
        <begin position="91"/>
        <end position="114"/>
    </location>
</feature>
<gene>
    <name evidence="3" type="ORF">ACFOKF_02065</name>
</gene>
<keyword evidence="2" id="KW-0732">Signal</keyword>
<evidence type="ECO:0000256" key="1">
    <source>
        <dbReference type="SAM" id="MobiDB-lite"/>
    </source>
</evidence>
<accession>A0ABV7NB85</accession>
<sequence>MSRSLTLVLPGLLCLAGAATAQTPPDVADLVGAKGAGGETQLQARGYRFVRVDTGDDRKWSYWWHPQRHQCLSVATYDGRYQSIVSTPAPDCREQARPSDGDRGRGHDARESGYHPDIGYRQPQLARQAPSYAASDRDPPMVDGQSIELGLVCFGDGQRPGVANSYGWTWDHDRKRYVYGNRVEMTAQQFDASVMLQFWQGGGRIKLPRKLVPPIHSRGADDGWWDVYNVSMQPDRISGEYRLNSLNKPRILINRVSGQISIAGMGDYAFRGTCDTVEAAAHRRF</sequence>